<reference evidence="1 2" key="1">
    <citation type="submission" date="2019-03" db="EMBL/GenBank/DDBJ databases">
        <title>Genomic Encyclopedia of Type Strains, Phase IV (KMG-IV): sequencing the most valuable type-strain genomes for metagenomic binning, comparative biology and taxonomic classification.</title>
        <authorList>
            <person name="Goeker M."/>
        </authorList>
    </citation>
    <scope>NUCLEOTIDE SEQUENCE [LARGE SCALE GENOMIC DNA]</scope>
    <source>
        <strain evidence="1 2">DSM 1709</strain>
    </source>
</reference>
<evidence type="ECO:0000313" key="1">
    <source>
        <dbReference type="EMBL" id="TCP03800.1"/>
    </source>
</evidence>
<comment type="caution">
    <text evidence="1">The sequence shown here is derived from an EMBL/GenBank/DDBJ whole genome shotgun (WGS) entry which is preliminary data.</text>
</comment>
<dbReference type="RefSeq" id="WP_259375524.1">
    <property type="nucleotide sequence ID" value="NZ_CP181386.1"/>
</dbReference>
<dbReference type="AlphaFoldDB" id="A0A4R2MBA4"/>
<sequence length="40" mass="4367">MKLGRVLAWLVAAAVLAAVFAAYRDPDTVVDLATRVWSCF</sequence>
<accession>A0A4R2MBA4</accession>
<dbReference type="EMBL" id="SLXD01000003">
    <property type="protein sequence ID" value="TCP03800.1"/>
    <property type="molecule type" value="Genomic_DNA"/>
</dbReference>
<gene>
    <name evidence="1" type="ORF">EV684_10345</name>
</gene>
<dbReference type="Proteomes" id="UP000295106">
    <property type="component" value="Unassembled WGS sequence"/>
</dbReference>
<evidence type="ECO:0000313" key="2">
    <source>
        <dbReference type="Proteomes" id="UP000295106"/>
    </source>
</evidence>
<proteinExistence type="predicted"/>
<organism evidence="1 2">
    <name type="scientific">Rubrivivax gelatinosus</name>
    <name type="common">Rhodocyclus gelatinosus</name>
    <name type="synonym">Rhodopseudomonas gelatinosa</name>
    <dbReference type="NCBI Taxonomy" id="28068"/>
    <lineage>
        <taxon>Bacteria</taxon>
        <taxon>Pseudomonadati</taxon>
        <taxon>Pseudomonadota</taxon>
        <taxon>Betaproteobacteria</taxon>
        <taxon>Burkholderiales</taxon>
        <taxon>Sphaerotilaceae</taxon>
        <taxon>Rubrivivax</taxon>
    </lineage>
</organism>
<dbReference type="GeneID" id="99684136"/>
<protein>
    <submittedName>
        <fullName evidence="1">Uncharacterized protein</fullName>
    </submittedName>
</protein>
<name>A0A4R2MBA4_RUBGE</name>